<dbReference type="EMBL" id="CP002922">
    <property type="protein sequence ID" value="AEM58737.1"/>
    <property type="molecule type" value="Genomic_DNA"/>
</dbReference>
<dbReference type="KEGG" id="hhi:HAH_4062"/>
<evidence type="ECO:0000313" key="2">
    <source>
        <dbReference type="Proteomes" id="UP000005629"/>
    </source>
</evidence>
<dbReference type="AlphaFoldDB" id="G0HZE2"/>
<protein>
    <submittedName>
        <fullName evidence="1">Uncharacterized protein</fullName>
    </submittedName>
</protein>
<dbReference type="STRING" id="634497.HAH_4062"/>
<reference evidence="1 2" key="1">
    <citation type="journal article" date="2011" name="J. Bacteriol.">
        <title>Complete genome sequence of Haloarcula hispanica, a model haloarchaeon for studying genetics, metabolism, and virus-host interaction.</title>
        <authorList>
            <person name="Liu H."/>
            <person name="Wu Z."/>
            <person name="Li M."/>
            <person name="Zhang F."/>
            <person name="Zheng H."/>
            <person name="Han J."/>
            <person name="Liu J."/>
            <person name="Zhou J."/>
            <person name="Wang S."/>
            <person name="Xiang H."/>
        </authorList>
    </citation>
    <scope>NUCLEOTIDE SEQUENCE [LARGE SCALE GENOMIC DNA]</scope>
    <source>
        <strain evidence="2">ATCC 33960 / DSM 4426 / JCM 8911 / NBRC 102182 / NCIMB 2187 / VKM B-1755</strain>
    </source>
</reference>
<accession>G0HZE2</accession>
<name>G0HZE2_HALHT</name>
<dbReference type="Proteomes" id="UP000005629">
    <property type="component" value="Chromosome II"/>
</dbReference>
<evidence type="ECO:0000313" key="1">
    <source>
        <dbReference type="EMBL" id="AEM58737.1"/>
    </source>
</evidence>
<dbReference type="HOGENOM" id="CLU_1227629_0_0_2"/>
<proteinExistence type="predicted"/>
<sequence>MKIQHDGHDEEGIGISVYDENDFRHTIEISWDGEVSFHGTDDYPHRREDRTDEEQRIMTQVEARARFAAQQEFPEADILSPMWRPEHIKAGIEAFSNYPMEEFLEDFREYYDALRNPMQYIDDSPVNEESIIINLAVHFDDGEVLEVSDVVIDYKLTDGSEHRIGSPPSYPNKELIFAMPELEFADGFEYEEEFADVIMSHLMAQIRDIYLNMGEDPPAEYRVEGIGKLNIVGDGIGAT</sequence>
<dbReference type="Pfam" id="PF25858">
    <property type="entry name" value="DUF7958"/>
    <property type="match status" value="2"/>
</dbReference>
<dbReference type="InterPro" id="IPR058264">
    <property type="entry name" value="DUF7958"/>
</dbReference>
<gene>
    <name evidence="1" type="ordered locus">HAH_4062</name>
</gene>
<dbReference type="eggNOG" id="arCOG10872">
    <property type="taxonomic scope" value="Archaea"/>
</dbReference>
<organism evidence="1 2">
    <name type="scientific">Haloarcula hispanica (strain ATCC 33960 / DSM 4426 / JCM 8911 / NBRC 102182 / NCIMB 2187 / VKM B-1755)</name>
    <dbReference type="NCBI Taxonomy" id="634497"/>
    <lineage>
        <taxon>Archaea</taxon>
        <taxon>Methanobacteriati</taxon>
        <taxon>Methanobacteriota</taxon>
        <taxon>Stenosarchaea group</taxon>
        <taxon>Halobacteria</taxon>
        <taxon>Halobacteriales</taxon>
        <taxon>Haloarculaceae</taxon>
        <taxon>Haloarcula</taxon>
    </lineage>
</organism>